<sequence length="175" mass="19719">MRKYMIRLMVIGFSSLALAACTTFSPKSDGDEDKAQVEDRSGGDTHAIDDGSASMRSIDDPSSLLSNRIIYFDFDSNDIRPEFREIIEAHAHYLADNASVRVTLGGHCDERGTREYNLALGERRAKAISRAMSVLGASDNQLYTVSYGEEQPEEQASNEFAWQKNRRVEIIYRNR</sequence>
<evidence type="ECO:0000256" key="2">
    <source>
        <dbReference type="ARBA" id="ARBA00022729"/>
    </source>
</evidence>
<feature type="domain" description="OmpA-like" evidence="11">
    <location>
        <begin position="59"/>
        <end position="175"/>
    </location>
</feature>
<dbReference type="InterPro" id="IPR036737">
    <property type="entry name" value="OmpA-like_sf"/>
</dbReference>
<evidence type="ECO:0000256" key="1">
    <source>
        <dbReference type="ARBA" id="ARBA00022618"/>
    </source>
</evidence>
<evidence type="ECO:0000256" key="7">
    <source>
        <dbReference type="ARBA" id="ARBA00023306"/>
    </source>
</evidence>
<dbReference type="EMBL" id="CAADFM010000004">
    <property type="protein sequence ID" value="VFK06755.1"/>
    <property type="molecule type" value="Genomic_DNA"/>
</dbReference>
<reference evidence="12" key="1">
    <citation type="submission" date="2019-02" db="EMBL/GenBank/DDBJ databases">
        <authorList>
            <person name="Gruber-Vodicka R. H."/>
            <person name="Seah K. B. B."/>
        </authorList>
    </citation>
    <scope>NUCLEOTIDE SEQUENCE</scope>
    <source>
        <strain evidence="12">BECK_S312</strain>
        <strain evidence="13">BECK_S426</strain>
    </source>
</reference>
<comment type="subunit">
    <text evidence="8">The Tol-Pal system is composed of five core proteins: the inner membrane proteins TolA, TolQ and TolR, the periplasmic protein TolB and the outer membrane protein Pal. They form a network linking the inner and outer membranes and the peptidoglycan layer.</text>
</comment>
<dbReference type="NCBIfam" id="TIGR02802">
    <property type="entry name" value="Pal_lipo"/>
    <property type="match status" value="1"/>
</dbReference>
<evidence type="ECO:0000259" key="11">
    <source>
        <dbReference type="PROSITE" id="PS51123"/>
    </source>
</evidence>
<dbReference type="CDD" id="cd07185">
    <property type="entry name" value="OmpA_C-like"/>
    <property type="match status" value="1"/>
</dbReference>
<comment type="subcellular location">
    <subcellularLocation>
        <location evidence="8">Cell outer membrane</location>
        <topology evidence="8">Lipid-anchor</topology>
    </subcellularLocation>
</comment>
<keyword evidence="4 8" id="KW-0564">Palmitate</keyword>
<keyword evidence="5 8" id="KW-0998">Cell outer membrane</keyword>
<evidence type="ECO:0000256" key="3">
    <source>
        <dbReference type="ARBA" id="ARBA00023136"/>
    </source>
</evidence>
<gene>
    <name evidence="8" type="primary">pal</name>
    <name evidence="12" type="ORF">BECKLPF1236A_GA0070988_1000425</name>
    <name evidence="13" type="ORF">BECKLPF1236C_GA0070990_1000529</name>
</gene>
<feature type="chain" id="PRO_5033432678" description="Peptidoglycan-associated lipoprotein" evidence="10">
    <location>
        <begin position="20"/>
        <end position="175"/>
    </location>
</feature>
<name>A0A450VPQ6_9GAMM</name>
<comment type="similarity">
    <text evidence="8">Belongs to the Pal lipoprotein family.</text>
</comment>
<accession>A0A450VPQ6</accession>
<evidence type="ECO:0000256" key="4">
    <source>
        <dbReference type="ARBA" id="ARBA00023139"/>
    </source>
</evidence>
<dbReference type="PROSITE" id="PS51123">
    <property type="entry name" value="OMPA_2"/>
    <property type="match status" value="1"/>
</dbReference>
<dbReference type="Pfam" id="PF00691">
    <property type="entry name" value="OmpA"/>
    <property type="match status" value="1"/>
</dbReference>
<evidence type="ECO:0000256" key="8">
    <source>
        <dbReference type="HAMAP-Rule" id="MF_02204"/>
    </source>
</evidence>
<dbReference type="InterPro" id="IPR014169">
    <property type="entry name" value="Pal_lipo_C"/>
</dbReference>
<dbReference type="PANTHER" id="PTHR30329">
    <property type="entry name" value="STATOR ELEMENT OF FLAGELLAR MOTOR COMPLEX"/>
    <property type="match status" value="1"/>
</dbReference>
<feature type="region of interest" description="Disordered" evidence="9">
    <location>
        <begin position="26"/>
        <end position="55"/>
    </location>
</feature>
<feature type="signal peptide" evidence="10">
    <location>
        <begin position="1"/>
        <end position="19"/>
    </location>
</feature>
<dbReference type="GO" id="GO:0051301">
    <property type="term" value="P:cell division"/>
    <property type="evidence" value="ECO:0007669"/>
    <property type="project" value="UniProtKB-UniRule"/>
</dbReference>
<keyword evidence="3 8" id="KW-0472">Membrane</keyword>
<evidence type="ECO:0000256" key="6">
    <source>
        <dbReference type="ARBA" id="ARBA00023288"/>
    </source>
</evidence>
<dbReference type="PROSITE" id="PS51257">
    <property type="entry name" value="PROKAR_LIPOPROTEIN"/>
    <property type="match status" value="1"/>
</dbReference>
<keyword evidence="2 8" id="KW-0732">Signal</keyword>
<comment type="function">
    <text evidence="8">Part of the Tol-Pal system, which plays a role in outer membrane invagination during cell division and is important for maintaining outer membrane integrity.</text>
</comment>
<evidence type="ECO:0000256" key="9">
    <source>
        <dbReference type="SAM" id="MobiDB-lite"/>
    </source>
</evidence>
<dbReference type="AlphaFoldDB" id="A0A450VPQ6"/>
<evidence type="ECO:0000256" key="10">
    <source>
        <dbReference type="SAM" id="SignalP"/>
    </source>
</evidence>
<evidence type="ECO:0000313" key="13">
    <source>
        <dbReference type="EMBL" id="VFK23410.1"/>
    </source>
</evidence>
<keyword evidence="1 8" id="KW-0132">Cell division</keyword>
<dbReference type="InterPro" id="IPR050330">
    <property type="entry name" value="Bact_OuterMem_StrucFunc"/>
</dbReference>
<dbReference type="EMBL" id="CAADFP010000005">
    <property type="protein sequence ID" value="VFK23410.1"/>
    <property type="molecule type" value="Genomic_DNA"/>
</dbReference>
<dbReference type="InterPro" id="IPR006665">
    <property type="entry name" value="OmpA-like"/>
</dbReference>
<dbReference type="GO" id="GO:0009279">
    <property type="term" value="C:cell outer membrane"/>
    <property type="evidence" value="ECO:0007669"/>
    <property type="project" value="UniProtKB-SubCell"/>
</dbReference>
<dbReference type="InterPro" id="IPR039001">
    <property type="entry name" value="Pal"/>
</dbReference>
<evidence type="ECO:0000313" key="12">
    <source>
        <dbReference type="EMBL" id="VFK06755.1"/>
    </source>
</evidence>
<proteinExistence type="inferred from homology"/>
<dbReference type="PRINTS" id="PR01021">
    <property type="entry name" value="OMPADOMAIN"/>
</dbReference>
<feature type="compositionally biased region" description="Basic and acidic residues" evidence="9">
    <location>
        <begin position="33"/>
        <end position="49"/>
    </location>
</feature>
<keyword evidence="7 8" id="KW-0131">Cell cycle</keyword>
<organism evidence="12">
    <name type="scientific">Candidatus Kentrum sp. LPFa</name>
    <dbReference type="NCBI Taxonomy" id="2126335"/>
    <lineage>
        <taxon>Bacteria</taxon>
        <taxon>Pseudomonadati</taxon>
        <taxon>Pseudomonadota</taxon>
        <taxon>Gammaproteobacteria</taxon>
        <taxon>Candidatus Kentrum</taxon>
    </lineage>
</organism>
<protein>
    <recommendedName>
        <fullName evidence="8">Peptidoglycan-associated lipoprotein</fullName>
        <shortName evidence="8">PAL</shortName>
    </recommendedName>
</protein>
<dbReference type="SUPFAM" id="SSF103088">
    <property type="entry name" value="OmpA-like"/>
    <property type="match status" value="1"/>
</dbReference>
<dbReference type="PANTHER" id="PTHR30329:SF21">
    <property type="entry name" value="LIPOPROTEIN YIAD-RELATED"/>
    <property type="match status" value="1"/>
</dbReference>
<dbReference type="Gene3D" id="3.30.1330.60">
    <property type="entry name" value="OmpA-like domain"/>
    <property type="match status" value="1"/>
</dbReference>
<dbReference type="HAMAP" id="MF_02204">
    <property type="entry name" value="Pal"/>
    <property type="match status" value="1"/>
</dbReference>
<dbReference type="InterPro" id="IPR006664">
    <property type="entry name" value="OMP_bac"/>
</dbReference>
<keyword evidence="6 8" id="KW-0449">Lipoprotein</keyword>
<evidence type="ECO:0000256" key="5">
    <source>
        <dbReference type="ARBA" id="ARBA00023237"/>
    </source>
</evidence>